<protein>
    <submittedName>
        <fullName evidence="1">Uncharacterized protein</fullName>
    </submittedName>
</protein>
<evidence type="ECO:0000313" key="2">
    <source>
        <dbReference type="Proteomes" id="UP000240400"/>
    </source>
</evidence>
<organism evidence="1 2">
    <name type="scientific">Staphylococcus nepalensis</name>
    <dbReference type="NCBI Taxonomy" id="214473"/>
    <lineage>
        <taxon>Bacteria</taxon>
        <taxon>Bacillati</taxon>
        <taxon>Bacillota</taxon>
        <taxon>Bacilli</taxon>
        <taxon>Bacillales</taxon>
        <taxon>Staphylococcaceae</taxon>
        <taxon>Staphylococcus</taxon>
    </lineage>
</organism>
<comment type="caution">
    <text evidence="1">The sequence shown here is derived from an EMBL/GenBank/DDBJ whole genome shotgun (WGS) entry which is preliminary data.</text>
</comment>
<dbReference type="AlphaFoldDB" id="A0A2T4S784"/>
<evidence type="ECO:0000313" key="1">
    <source>
        <dbReference type="EMBL" id="PTK56089.1"/>
    </source>
</evidence>
<dbReference type="Proteomes" id="UP000240400">
    <property type="component" value="Unassembled WGS sequence"/>
</dbReference>
<accession>A0A2T4S784</accession>
<sequence>MLDTIKVNNKTIPWLVVERGFKIPSQTVDKVLRTCRHFLFFNILNNNLFPHFLYNDSNKIMR</sequence>
<reference evidence="1 2" key="1">
    <citation type="journal article" date="2016" name="Front. Microbiol.">
        <title>Comprehensive Phylogenetic Analysis of Bovine Non-aureus Staphylococci Species Based on Whole-Genome Sequencing.</title>
        <authorList>
            <person name="Naushad S."/>
            <person name="Barkema H.W."/>
            <person name="Luby C."/>
            <person name="Condas L.A."/>
            <person name="Nobrega D.B."/>
            <person name="Carson D.A."/>
            <person name="De Buck J."/>
        </authorList>
    </citation>
    <scope>NUCLEOTIDE SEQUENCE [LARGE SCALE GENOMIC DNA]</scope>
    <source>
        <strain evidence="1 2">SNUC 4337</strain>
    </source>
</reference>
<gene>
    <name evidence="1" type="ORF">BUZ61_13345</name>
</gene>
<proteinExistence type="predicted"/>
<name>A0A2T4S784_9STAP</name>
<dbReference type="EMBL" id="PZHR01000164">
    <property type="protein sequence ID" value="PTK56089.1"/>
    <property type="molecule type" value="Genomic_DNA"/>
</dbReference>